<proteinExistence type="predicted"/>
<gene>
    <name evidence="3" type="ORF">WHI96_21305</name>
</gene>
<evidence type="ECO:0000313" key="4">
    <source>
        <dbReference type="Proteomes" id="UP001464923"/>
    </source>
</evidence>
<reference evidence="3 4" key="1">
    <citation type="submission" date="2024-03" db="EMBL/GenBank/DDBJ databases">
        <title>Draft genome sequence of Pseudonocardia tropica JCM 19149.</title>
        <authorList>
            <person name="Butdee W."/>
            <person name="Duangmal K."/>
        </authorList>
    </citation>
    <scope>NUCLEOTIDE SEQUENCE [LARGE SCALE GENOMIC DNA]</scope>
    <source>
        <strain evidence="3 4">JCM 19149</strain>
    </source>
</reference>
<keyword evidence="2" id="KW-0472">Membrane</keyword>
<feature type="transmembrane region" description="Helical" evidence="2">
    <location>
        <begin position="33"/>
        <end position="53"/>
    </location>
</feature>
<feature type="transmembrane region" description="Helical" evidence="2">
    <location>
        <begin position="139"/>
        <end position="165"/>
    </location>
</feature>
<keyword evidence="4" id="KW-1185">Reference proteome</keyword>
<evidence type="ECO:0000313" key="3">
    <source>
        <dbReference type="EMBL" id="MEQ3541358.1"/>
    </source>
</evidence>
<sequence length="166" mass="17748">MAVSVDHGVEHRGGRPTTAEGIGGVQAVSSMNVSAFVLILGGALFALFPALTWRKVARLERTGVRVTGVVTWADPLRTPSEPSEMQVRFTTLDGRDRLTHFDVLPEDRLPIVGDEVRLVYDPKDPRRTRLVHARSANPAATLLTPIAIGAVAIVAGVVVAVVQLLG</sequence>
<feature type="region of interest" description="Disordered" evidence="1">
    <location>
        <begin position="1"/>
        <end position="22"/>
    </location>
</feature>
<name>A0ABV1K189_9PSEU</name>
<evidence type="ECO:0000256" key="1">
    <source>
        <dbReference type="SAM" id="MobiDB-lite"/>
    </source>
</evidence>
<dbReference type="Proteomes" id="UP001464923">
    <property type="component" value="Unassembled WGS sequence"/>
</dbReference>
<evidence type="ECO:0000256" key="2">
    <source>
        <dbReference type="SAM" id="Phobius"/>
    </source>
</evidence>
<accession>A0ABV1K189</accession>
<keyword evidence="2" id="KW-0812">Transmembrane</keyword>
<protein>
    <submittedName>
        <fullName evidence="3">DUF3592 domain-containing protein</fullName>
    </submittedName>
</protein>
<organism evidence="3 4">
    <name type="scientific">Pseudonocardia tropica</name>
    <dbReference type="NCBI Taxonomy" id="681289"/>
    <lineage>
        <taxon>Bacteria</taxon>
        <taxon>Bacillati</taxon>
        <taxon>Actinomycetota</taxon>
        <taxon>Actinomycetes</taxon>
        <taxon>Pseudonocardiales</taxon>
        <taxon>Pseudonocardiaceae</taxon>
        <taxon>Pseudonocardia</taxon>
    </lineage>
</organism>
<comment type="caution">
    <text evidence="3">The sequence shown here is derived from an EMBL/GenBank/DDBJ whole genome shotgun (WGS) entry which is preliminary data.</text>
</comment>
<keyword evidence="2" id="KW-1133">Transmembrane helix</keyword>
<dbReference type="EMBL" id="JBEDNP010000014">
    <property type="protein sequence ID" value="MEQ3541358.1"/>
    <property type="molecule type" value="Genomic_DNA"/>
</dbReference>
<dbReference type="RefSeq" id="WP_345651314.1">
    <property type="nucleotide sequence ID" value="NZ_BAABLY010000077.1"/>
</dbReference>